<feature type="region of interest" description="Disordered" evidence="5">
    <location>
        <begin position="497"/>
        <end position="524"/>
    </location>
</feature>
<feature type="compositionally biased region" description="Low complexity" evidence="5">
    <location>
        <begin position="300"/>
        <end position="323"/>
    </location>
</feature>
<reference evidence="7 8" key="1">
    <citation type="submission" date="2024-05" db="EMBL/GenBank/DDBJ databases">
        <title>Genetic variation in Jamaican populations of the coffee berry borer (Hypothenemus hampei).</title>
        <authorList>
            <person name="Errbii M."/>
            <person name="Myrie A."/>
        </authorList>
    </citation>
    <scope>NUCLEOTIDE SEQUENCE [LARGE SCALE GENOMIC DNA]</scope>
    <source>
        <strain evidence="7">JA-Hopewell-2020-01-JO</strain>
        <tissue evidence="7">Whole body</tissue>
    </source>
</reference>
<dbReference type="InterPro" id="IPR047176">
    <property type="entry name" value="FRMD4A/B"/>
</dbReference>
<feature type="compositionally biased region" description="Low complexity" evidence="5">
    <location>
        <begin position="184"/>
        <end position="193"/>
    </location>
</feature>
<comment type="caution">
    <text evidence="7">The sequence shown here is derived from an EMBL/GenBank/DDBJ whole genome shotgun (WGS) entry which is preliminary data.</text>
</comment>
<feature type="compositionally biased region" description="Polar residues" evidence="5">
    <location>
        <begin position="497"/>
        <end position="521"/>
    </location>
</feature>
<accession>A0ABD1EFI6</accession>
<proteinExistence type="predicted"/>
<dbReference type="Pfam" id="PF11819">
    <property type="entry name" value="CUPID"/>
    <property type="match status" value="1"/>
</dbReference>
<feature type="coiled-coil region" evidence="4">
    <location>
        <begin position="136"/>
        <end position="170"/>
    </location>
</feature>
<evidence type="ECO:0000256" key="3">
    <source>
        <dbReference type="ARBA" id="ARBA00023054"/>
    </source>
</evidence>
<comment type="subcellular location">
    <subcellularLocation>
        <location evidence="1">Cytoplasm</location>
    </subcellularLocation>
</comment>
<dbReference type="InterPro" id="IPR021774">
    <property type="entry name" value="CUPID"/>
</dbReference>
<dbReference type="AlphaFoldDB" id="A0ABD1EFI6"/>
<evidence type="ECO:0000256" key="5">
    <source>
        <dbReference type="SAM" id="MobiDB-lite"/>
    </source>
</evidence>
<name>A0ABD1EFI6_HYPHA</name>
<feature type="compositionally biased region" description="Polar residues" evidence="5">
    <location>
        <begin position="197"/>
        <end position="206"/>
    </location>
</feature>
<dbReference type="PANTHER" id="PTHR46079">
    <property type="entry name" value="FERM DOMAIN-CONTAINING PROTEIN 4"/>
    <property type="match status" value="1"/>
</dbReference>
<dbReference type="Proteomes" id="UP001566132">
    <property type="component" value="Unassembled WGS sequence"/>
</dbReference>
<evidence type="ECO:0000313" key="8">
    <source>
        <dbReference type="Proteomes" id="UP001566132"/>
    </source>
</evidence>
<evidence type="ECO:0000259" key="6">
    <source>
        <dbReference type="Pfam" id="PF11819"/>
    </source>
</evidence>
<evidence type="ECO:0000256" key="4">
    <source>
        <dbReference type="SAM" id="Coils"/>
    </source>
</evidence>
<evidence type="ECO:0000256" key="2">
    <source>
        <dbReference type="ARBA" id="ARBA00022490"/>
    </source>
</evidence>
<gene>
    <name evidence="7" type="ORF">ABEB36_011462</name>
</gene>
<protein>
    <recommendedName>
        <fullName evidence="6">Cytohesin Ubiquitin Protein Inducing domain-containing protein</fullName>
    </recommendedName>
</protein>
<sequence>MEDGAAVASTSTEVKAAETMGAITTNSAARKVALEERKRQIEEQLTKCNQELRALCIQEAELTGITPPEMPLEAGESPPTIRRKVGTAFQLNENLLNNASKDQLITNLELELQVHMNMRDAAYGLANGDNISKTVKRQHRAEYQKHKDHVKALEEKLALLKEKLASEQIKQKKKARIPDLQDESSMSASSSVKSENRNSQISTGKQGLNMLSPADTYPEARYSFNVSRQSQYSRNFIENHPHLHHSKPEEMLTSGFYRLSLNGYNDYIERQEVMSTYVPQNVNYPHTQPSPYYIQNVPFSSPLSQSSQSPSSPHLSHSPLSQHNNLRSPQSYSRMSQYSNLIRQSSPTSSNNKVPYYSHTLHGDLIYNRYTVDPSKYRNTIDASTFGTHPIQPHQQYENNGMIMNSGLGGYWKKSESGEMVWVCLSNTIDGNWQRDKRFGSLDRRTNKRVQRRISPVDSKSNTLTTFTYHENINKSPFVKPPQVVNRRSQEHRQLVRTQSLGSVGQTIDSVYPSDDTSSCEGDNRSFKDVRTIRKQKEKEWVESSLDSPISTYASNEKFTTNQPLPLPPQHLQQQNMSSGPSSPIIPKVPLEIPAESHPRVPEPPHIELLNNNIPKNCTIVQAGVVKPYHEETKPFEMSDFYKYSTKFKKSPQKEQISNQSPRKSLTQGRSLNDNFEDAGNMNRYSGRIQQQYVHHRESTSANINNSLEFPQVTTVSEKFSEEMNAWYQNQEHHPDNNNSSASATLV</sequence>
<dbReference type="PANTHER" id="PTHR46079:SF2">
    <property type="entry name" value="FERM DOMAIN-CONTAINING PROTEIN"/>
    <property type="match status" value="1"/>
</dbReference>
<organism evidence="7 8">
    <name type="scientific">Hypothenemus hampei</name>
    <name type="common">Coffee berry borer</name>
    <dbReference type="NCBI Taxonomy" id="57062"/>
    <lineage>
        <taxon>Eukaryota</taxon>
        <taxon>Metazoa</taxon>
        <taxon>Ecdysozoa</taxon>
        <taxon>Arthropoda</taxon>
        <taxon>Hexapoda</taxon>
        <taxon>Insecta</taxon>
        <taxon>Pterygota</taxon>
        <taxon>Neoptera</taxon>
        <taxon>Endopterygota</taxon>
        <taxon>Coleoptera</taxon>
        <taxon>Polyphaga</taxon>
        <taxon>Cucujiformia</taxon>
        <taxon>Curculionidae</taxon>
        <taxon>Scolytinae</taxon>
        <taxon>Hypothenemus</taxon>
    </lineage>
</organism>
<evidence type="ECO:0000256" key="1">
    <source>
        <dbReference type="ARBA" id="ARBA00004496"/>
    </source>
</evidence>
<feature type="region of interest" description="Disordered" evidence="5">
    <location>
        <begin position="293"/>
        <end position="335"/>
    </location>
</feature>
<feature type="compositionally biased region" description="Polar residues" evidence="5">
    <location>
        <begin position="324"/>
        <end position="335"/>
    </location>
</feature>
<keyword evidence="3 4" id="KW-0175">Coiled coil</keyword>
<feature type="compositionally biased region" description="Polar residues" evidence="5">
    <location>
        <begin position="654"/>
        <end position="674"/>
    </location>
</feature>
<feature type="region of interest" description="Disordered" evidence="5">
    <location>
        <begin position="650"/>
        <end position="682"/>
    </location>
</feature>
<feature type="region of interest" description="Disordered" evidence="5">
    <location>
        <begin position="171"/>
        <end position="213"/>
    </location>
</feature>
<keyword evidence="2" id="KW-0963">Cytoplasm</keyword>
<feature type="domain" description="Cytohesin Ubiquitin Protein Inducing" evidence="6">
    <location>
        <begin position="28"/>
        <end position="134"/>
    </location>
</feature>
<dbReference type="EMBL" id="JBDJPC010000008">
    <property type="protein sequence ID" value="KAL1493401.1"/>
    <property type="molecule type" value="Genomic_DNA"/>
</dbReference>
<dbReference type="GO" id="GO:0005737">
    <property type="term" value="C:cytoplasm"/>
    <property type="evidence" value="ECO:0007669"/>
    <property type="project" value="UniProtKB-SubCell"/>
</dbReference>
<keyword evidence="8" id="KW-1185">Reference proteome</keyword>
<feature type="coiled-coil region" evidence="4">
    <location>
        <begin position="31"/>
        <end position="58"/>
    </location>
</feature>
<evidence type="ECO:0000313" key="7">
    <source>
        <dbReference type="EMBL" id="KAL1493401.1"/>
    </source>
</evidence>